<dbReference type="GO" id="GO:0032991">
    <property type="term" value="C:protein-containing complex"/>
    <property type="evidence" value="ECO:0007669"/>
    <property type="project" value="UniProtKB-ARBA"/>
</dbReference>
<evidence type="ECO:0000313" key="2">
    <source>
        <dbReference type="Proteomes" id="UP000198287"/>
    </source>
</evidence>
<dbReference type="Proteomes" id="UP000198287">
    <property type="component" value="Unassembled WGS sequence"/>
</dbReference>
<dbReference type="InterPro" id="IPR036465">
    <property type="entry name" value="vWFA_dom_sf"/>
</dbReference>
<comment type="caution">
    <text evidence="1">The sequence shown here is derived from an EMBL/GenBank/DDBJ whole genome shotgun (WGS) entry which is preliminary data.</text>
</comment>
<accession>A0A226DS91</accession>
<protein>
    <submittedName>
        <fullName evidence="1">Uncharacterized protein</fullName>
    </submittedName>
</protein>
<dbReference type="AlphaFoldDB" id="A0A226DS91"/>
<sequence length="476" mass="54065">MLISLDLAKTSPFYSTLIGPESPYHALNRIYPLPWSRDILSVALTSFTDWTEHNSSKFYCYKFIQWDGGLTYQTPKNILPKKDSDGWDSTLNAVYFTAIELKWEAEINVIVFISNNYWKWVGDANPLRGPEYKFPSPDGKPTDTPCKQGPVSKNVLYSTLDKRKILLIGLLTPNIYQEYKMFFKDAPHPERFHMIQINGTVGATDEKTAADIKDQIIPLIRERACICEIRYEFALIIDSTQTFIEKFPRGPFNPIPEAYFDQAMPKIAFIVDKILKEDPTAKLHLTTFGDYPTVQNHNENATYCYRYELTTSNKETFLTAVNNIDSTYGGRDQYESSLTSLLYTATEPKINWSSKDTKRVVKIIAIASDTFWKSCDNSGSSSNTGPEYEYPEGPVGAFGNCSHRPPISNDVFKTLEKENFYVIPIIYGDNSRGLWDNALTSGMRDKYFIEKEPVSGPSFNSVGKAINGWANERCGV</sequence>
<reference evidence="1 2" key="1">
    <citation type="submission" date="2015-12" db="EMBL/GenBank/DDBJ databases">
        <title>The genome of Folsomia candida.</title>
        <authorList>
            <person name="Faddeeva A."/>
            <person name="Derks M.F."/>
            <person name="Anvar Y."/>
            <person name="Smit S."/>
            <person name="Van Straalen N."/>
            <person name="Roelofs D."/>
        </authorList>
    </citation>
    <scope>NUCLEOTIDE SEQUENCE [LARGE SCALE GENOMIC DNA]</scope>
    <source>
        <strain evidence="1 2">VU population</strain>
        <tissue evidence="1">Whole body</tissue>
    </source>
</reference>
<keyword evidence="2" id="KW-1185">Reference proteome</keyword>
<dbReference type="EMBL" id="LNIX01000012">
    <property type="protein sequence ID" value="OXA48372.1"/>
    <property type="molecule type" value="Genomic_DNA"/>
</dbReference>
<name>A0A226DS91_FOLCA</name>
<proteinExistence type="predicted"/>
<dbReference type="SUPFAM" id="SSF53300">
    <property type="entry name" value="vWA-like"/>
    <property type="match status" value="1"/>
</dbReference>
<evidence type="ECO:0000313" key="1">
    <source>
        <dbReference type="EMBL" id="OXA48372.1"/>
    </source>
</evidence>
<dbReference type="Gene3D" id="3.40.50.410">
    <property type="entry name" value="von Willebrand factor, type A domain"/>
    <property type="match status" value="1"/>
</dbReference>
<organism evidence="1 2">
    <name type="scientific">Folsomia candida</name>
    <name type="common">Springtail</name>
    <dbReference type="NCBI Taxonomy" id="158441"/>
    <lineage>
        <taxon>Eukaryota</taxon>
        <taxon>Metazoa</taxon>
        <taxon>Ecdysozoa</taxon>
        <taxon>Arthropoda</taxon>
        <taxon>Hexapoda</taxon>
        <taxon>Collembola</taxon>
        <taxon>Entomobryomorpha</taxon>
        <taxon>Isotomoidea</taxon>
        <taxon>Isotomidae</taxon>
        <taxon>Proisotominae</taxon>
        <taxon>Folsomia</taxon>
    </lineage>
</organism>
<gene>
    <name evidence="1" type="ORF">Fcan01_17418</name>
</gene>